<organism evidence="2 3">
    <name type="scientific">Cerrena zonata</name>
    <dbReference type="NCBI Taxonomy" id="2478898"/>
    <lineage>
        <taxon>Eukaryota</taxon>
        <taxon>Fungi</taxon>
        <taxon>Dikarya</taxon>
        <taxon>Basidiomycota</taxon>
        <taxon>Agaricomycotina</taxon>
        <taxon>Agaricomycetes</taxon>
        <taxon>Polyporales</taxon>
        <taxon>Cerrenaceae</taxon>
        <taxon>Cerrena</taxon>
    </lineage>
</organism>
<name>A0AAW0GD24_9APHY</name>
<evidence type="ECO:0000313" key="3">
    <source>
        <dbReference type="Proteomes" id="UP001385951"/>
    </source>
</evidence>
<proteinExistence type="predicted"/>
<protein>
    <submittedName>
        <fullName evidence="2">Uncharacterized protein</fullName>
    </submittedName>
</protein>
<accession>A0AAW0GD24</accession>
<keyword evidence="1" id="KW-0175">Coiled coil</keyword>
<keyword evidence="3" id="KW-1185">Reference proteome</keyword>
<gene>
    <name evidence="2" type="ORF">QCA50_004659</name>
</gene>
<feature type="coiled-coil region" evidence="1">
    <location>
        <begin position="13"/>
        <end position="40"/>
    </location>
</feature>
<comment type="caution">
    <text evidence="2">The sequence shown here is derived from an EMBL/GenBank/DDBJ whole genome shotgun (WGS) entry which is preliminary data.</text>
</comment>
<sequence length="178" mass="20180">MAAADTPGMTEGIAAILQRLNAIEADMQLVKNDLQLVKDDLQLVKDDMQLVKDDMQLVKDDMQLVKDEVRLNNAMIHNQRTITLNQRNNPMYAPLRKTVPGHDLALLDDITTADDRSGLVQPANAHPVGSVLPDFEIYDLTRKQITSYMLFYNEDFGIVGTDDVQARRTKFLRFLTTY</sequence>
<dbReference type="EMBL" id="JASBNA010000005">
    <property type="protein sequence ID" value="KAK7691266.1"/>
    <property type="molecule type" value="Genomic_DNA"/>
</dbReference>
<evidence type="ECO:0000256" key="1">
    <source>
        <dbReference type="SAM" id="Coils"/>
    </source>
</evidence>
<dbReference type="AlphaFoldDB" id="A0AAW0GD24"/>
<reference evidence="2 3" key="1">
    <citation type="submission" date="2022-09" db="EMBL/GenBank/DDBJ databases">
        <authorList>
            <person name="Palmer J.M."/>
        </authorList>
    </citation>
    <scope>NUCLEOTIDE SEQUENCE [LARGE SCALE GENOMIC DNA]</scope>
    <source>
        <strain evidence="2 3">DSM 7382</strain>
    </source>
</reference>
<dbReference type="Proteomes" id="UP001385951">
    <property type="component" value="Unassembled WGS sequence"/>
</dbReference>
<evidence type="ECO:0000313" key="2">
    <source>
        <dbReference type="EMBL" id="KAK7691266.1"/>
    </source>
</evidence>